<organism evidence="1 2">
    <name type="scientific">Streptomyces umbrinus</name>
    <dbReference type="NCBI Taxonomy" id="67370"/>
    <lineage>
        <taxon>Bacteria</taxon>
        <taxon>Bacillati</taxon>
        <taxon>Actinomycetota</taxon>
        <taxon>Actinomycetes</taxon>
        <taxon>Kitasatosporales</taxon>
        <taxon>Streptomycetaceae</taxon>
        <taxon>Streptomyces</taxon>
        <taxon>Streptomyces phaeochromogenes group</taxon>
    </lineage>
</organism>
<keyword evidence="2" id="KW-1185">Reference proteome</keyword>
<gene>
    <name evidence="1" type="ORF">QF035_005473</name>
</gene>
<dbReference type="EMBL" id="JAUSZI010000002">
    <property type="protein sequence ID" value="MDQ1027891.1"/>
    <property type="molecule type" value="Genomic_DNA"/>
</dbReference>
<comment type="caution">
    <text evidence="1">The sequence shown here is derived from an EMBL/GenBank/DDBJ whole genome shotgun (WGS) entry which is preliminary data.</text>
</comment>
<dbReference type="Proteomes" id="UP001230328">
    <property type="component" value="Unassembled WGS sequence"/>
</dbReference>
<proteinExistence type="predicted"/>
<reference evidence="1 2" key="1">
    <citation type="submission" date="2023-07" db="EMBL/GenBank/DDBJ databases">
        <title>Comparative genomics of wheat-associated soil bacteria to identify genetic determinants of phenazine resistance.</title>
        <authorList>
            <person name="Mouncey N."/>
        </authorList>
    </citation>
    <scope>NUCLEOTIDE SEQUENCE [LARGE SCALE GENOMIC DNA]</scope>
    <source>
        <strain evidence="1 2">V2I4</strain>
    </source>
</reference>
<sequence length="37" mass="3918">MLRRIATRFFPARFMTALGAAVIAFAALISAAEAGPH</sequence>
<evidence type="ECO:0000313" key="1">
    <source>
        <dbReference type="EMBL" id="MDQ1027891.1"/>
    </source>
</evidence>
<evidence type="ECO:0000313" key="2">
    <source>
        <dbReference type="Proteomes" id="UP001230328"/>
    </source>
</evidence>
<name>A0ABU0SWG8_9ACTN</name>
<protein>
    <submittedName>
        <fullName evidence="1">Uncharacterized protein</fullName>
    </submittedName>
</protein>
<accession>A0ABU0SWG8</accession>